<comment type="caution">
    <text evidence="3">The sequence shown here is derived from an EMBL/GenBank/DDBJ whole genome shotgun (WGS) entry which is preliminary data.</text>
</comment>
<reference evidence="3 4" key="1">
    <citation type="submission" date="2024-09" db="EMBL/GenBank/DDBJ databases">
        <title>Genome sequencing and assembly of Phytophthora oleae, isolate VK10A, causative agent of rot of olive drupes.</title>
        <authorList>
            <person name="Conti Taguali S."/>
            <person name="Riolo M."/>
            <person name="La Spada F."/>
            <person name="Cacciola S.O."/>
            <person name="Dionisio G."/>
        </authorList>
    </citation>
    <scope>NUCLEOTIDE SEQUENCE [LARGE SCALE GENOMIC DNA]</scope>
    <source>
        <strain evidence="3 4">VK10A</strain>
    </source>
</reference>
<dbReference type="Proteomes" id="UP001632037">
    <property type="component" value="Unassembled WGS sequence"/>
</dbReference>
<proteinExistence type="predicted"/>
<accession>A0ABD3FJY6</accession>
<evidence type="ECO:0000313" key="3">
    <source>
        <dbReference type="EMBL" id="KAL3666702.1"/>
    </source>
</evidence>
<dbReference type="PANTHER" id="PTHR12897:SF4">
    <property type="entry name" value="REGULATOR OF MON1-CCZ1 COMPLEX"/>
    <property type="match status" value="1"/>
</dbReference>
<evidence type="ECO:0000256" key="1">
    <source>
        <dbReference type="SAM" id="MobiDB-lite"/>
    </source>
</evidence>
<feature type="compositionally biased region" description="Basic and acidic residues" evidence="1">
    <location>
        <begin position="450"/>
        <end position="461"/>
    </location>
</feature>
<keyword evidence="4" id="KW-1185">Reference proteome</keyword>
<feature type="region of interest" description="Disordered" evidence="1">
    <location>
        <begin position="443"/>
        <end position="462"/>
    </location>
</feature>
<dbReference type="Pfam" id="PF07035">
    <property type="entry name" value="RMC1_C"/>
    <property type="match status" value="1"/>
</dbReference>
<dbReference type="PANTHER" id="PTHR12897">
    <property type="entry name" value="COLON CANCER-ASSOCIATED PROTEIN MIC1"/>
    <property type="match status" value="1"/>
</dbReference>
<organism evidence="3 4">
    <name type="scientific">Phytophthora oleae</name>
    <dbReference type="NCBI Taxonomy" id="2107226"/>
    <lineage>
        <taxon>Eukaryota</taxon>
        <taxon>Sar</taxon>
        <taxon>Stramenopiles</taxon>
        <taxon>Oomycota</taxon>
        <taxon>Peronosporomycetes</taxon>
        <taxon>Peronosporales</taxon>
        <taxon>Peronosporaceae</taxon>
        <taxon>Phytophthora</taxon>
    </lineage>
</organism>
<gene>
    <name evidence="3" type="ORF">V7S43_008328</name>
</gene>
<evidence type="ECO:0000259" key="2">
    <source>
        <dbReference type="Pfam" id="PF07035"/>
    </source>
</evidence>
<name>A0ABD3FJY6_9STRA</name>
<dbReference type="EMBL" id="JBIMZQ010000016">
    <property type="protein sequence ID" value="KAL3666702.1"/>
    <property type="molecule type" value="Genomic_DNA"/>
</dbReference>
<dbReference type="InterPro" id="IPR009755">
    <property type="entry name" value="RMC1_C"/>
</dbReference>
<protein>
    <recommendedName>
        <fullName evidence="2">Mic1 domain-containing protein</fullName>
    </recommendedName>
</protein>
<sequence length="825" mass="92090">MVAVEWIPFEFNVASMSDGHLYMSARGGADYTNDSRHTWYDATHQSVLLLCPHSFKLQELPLDASLDPLSSATAVASPPENITTLYDFNEVKASGDRRSYIALAPIVLLQLSVDRQFIAIQRSDIEVQVLHRPTRASYWVLCRSKVGNRILHGGVIWNTHSTKATSSQDLFLVTKLGLEHHRVSVKRWSCALHRTVGLYVHEFWYAASHGVLLVSSGSRANEIVPFLLHGANVEKLPKLVFSTSVSKQDLHLVTLYGEMYVVYSDTRSTKLLLYLVGRSKVTCVRSLNLMLPPGTTLEYSVVDNLLVCHSLDFNVSLFFDIKCDGSISDPFSAPLPISSRPPGHPPVESRLATVEAASNKTAADALDEFNADALRVITDENDQDLFNDATWGSPQPTRSIRRALSVDDLDVHTYTDGFLPSPSYKTSPASHLASRRSTRRLQRAMSAASLEKRETTQREGDVPSLTRWRFHAPNLVQRSFSANGREQVEIRKLQLNLAEIFKTCEHHRETLPFLLRRGDREAAIMLVLKLVRGYIVEQQTSLSSIVQLLATVQTACGNERRSKDVGGEISSSSDSSSVKRAAETIAKPHARNAKGFLLIQQAEFYRHVWSAILQDPTVAKSCDLSIYIVEFIKNLRENKVPVEDITYVVLAECFIAVGEPNKLYQFLHYHVLADSVELAGLMVRHGQTYPALMQVGMDMYFRLREICPLVRTLLDLGQTERAIEIAWRNMGLTSCNASVLPGVAFFDSLVRSVTTSGRKRSSLEVTQVFGHLLLFLRVWDLAALHCSDVASLSTLASCSSVPFPDDRILPSSRRKLRAAFGFTTQ</sequence>
<feature type="domain" description="Mic1" evidence="2">
    <location>
        <begin position="526"/>
        <end position="738"/>
    </location>
</feature>
<evidence type="ECO:0000313" key="4">
    <source>
        <dbReference type="Proteomes" id="UP001632037"/>
    </source>
</evidence>
<dbReference type="AlphaFoldDB" id="A0ABD3FJY6"/>
<dbReference type="InterPro" id="IPR040371">
    <property type="entry name" value="RMC1"/>
</dbReference>